<dbReference type="STRING" id="576137.A0A1L7XYI6"/>
<accession>A0A1L7XYI6</accession>
<reference evidence="2 3" key="1">
    <citation type="submission" date="2016-03" db="EMBL/GenBank/DDBJ databases">
        <authorList>
            <person name="Ploux O."/>
        </authorList>
    </citation>
    <scope>NUCLEOTIDE SEQUENCE [LARGE SCALE GENOMIC DNA]</scope>
    <source>
        <strain evidence="2 3">UAMH 11012</strain>
    </source>
</reference>
<dbReference type="InterPro" id="IPR010730">
    <property type="entry name" value="HET"/>
</dbReference>
<organism evidence="2 3">
    <name type="scientific">Phialocephala subalpina</name>
    <dbReference type="NCBI Taxonomy" id="576137"/>
    <lineage>
        <taxon>Eukaryota</taxon>
        <taxon>Fungi</taxon>
        <taxon>Dikarya</taxon>
        <taxon>Ascomycota</taxon>
        <taxon>Pezizomycotina</taxon>
        <taxon>Leotiomycetes</taxon>
        <taxon>Helotiales</taxon>
        <taxon>Mollisiaceae</taxon>
        <taxon>Phialocephala</taxon>
        <taxon>Phialocephala fortinii species complex</taxon>
    </lineage>
</organism>
<evidence type="ECO:0000259" key="1">
    <source>
        <dbReference type="Pfam" id="PF06985"/>
    </source>
</evidence>
<feature type="domain" description="Heterokaryon incompatibility" evidence="1">
    <location>
        <begin position="199"/>
        <end position="403"/>
    </location>
</feature>
<name>A0A1L7XYI6_9HELO</name>
<gene>
    <name evidence="2" type="ORF">PAC_19971</name>
</gene>
<dbReference type="Pfam" id="PF06985">
    <property type="entry name" value="HET"/>
    <property type="match status" value="1"/>
</dbReference>
<sequence>MDNLCSQCRRIVYYRGRQRAPARYLNYFQNHHASFKDFQDAVDEGCAICTLLWRSISDKEMFKLTTMPRQNWRFMSWHFERVTGPDYLSTGRFQFALSRGAAEKVLCFQRREGISFSRNYWKLAQATTALSTDNIYTGSDESLQQAAKWVSDCLQNHAKCSTPMLSHRALPTRLVHVDSLECSSVRIRRTGSLPHHVSYTTLSHCWGRKSILTLTKADISTLESGIDLDSLPRTFQDAIHVTRFLGIEYIWIDCLCIVQDSVEDWQRESACMDDVYHSSYCNIAATSSSDSNGGCCNERPMYESLPVVVNANKVGKYPAPMNGHEYVTVKPHHETQGGDSKIEEDVLKAKNVFDGSRTTLTLTPQVGPGLGYSSWSNWFHLKHLWQEEVADSALLSRAWVFQERLLAPRVLHFAKGQIFFECRKTCGGEFYPPADVELSPGEIDLPVVRDSKAWLENGVSDSTAKYLALRRWERITSAYNVCALTHESDRFIAIAGLARRLQNDLNCRYIAGLWQFRFLQQLTWVTSYAPETFIAPKSPTWSWLCRPVEINTPDFFPPTDDWAIPMEDMKIEDIDVRTVDGNEMSEVLSGQLRVIARLIPTWYAVVFGDCGAISASFTLRNTEGFFTAGVQDEEIHEQPLFTTICIYRKLDALEGCFLAKKIPDLDKKIPRRAGAAEKAKMTEDLYEKYHEETDKYTFAIV</sequence>
<evidence type="ECO:0000313" key="3">
    <source>
        <dbReference type="Proteomes" id="UP000184330"/>
    </source>
</evidence>
<evidence type="ECO:0000313" key="2">
    <source>
        <dbReference type="EMBL" id="CZR70070.1"/>
    </source>
</evidence>
<dbReference type="PANTHER" id="PTHR33112">
    <property type="entry name" value="DOMAIN PROTEIN, PUTATIVE-RELATED"/>
    <property type="match status" value="1"/>
</dbReference>
<protein>
    <recommendedName>
        <fullName evidence="1">Heterokaryon incompatibility domain-containing protein</fullName>
    </recommendedName>
</protein>
<dbReference type="AlphaFoldDB" id="A0A1L7XYI6"/>
<dbReference type="EMBL" id="FJOG01000092">
    <property type="protein sequence ID" value="CZR70070.1"/>
    <property type="molecule type" value="Genomic_DNA"/>
</dbReference>
<proteinExistence type="predicted"/>
<dbReference type="Proteomes" id="UP000184330">
    <property type="component" value="Unassembled WGS sequence"/>
</dbReference>
<dbReference type="OrthoDB" id="2958217at2759"/>
<dbReference type="PANTHER" id="PTHR33112:SF10">
    <property type="entry name" value="TOL"/>
    <property type="match status" value="1"/>
</dbReference>
<keyword evidence="3" id="KW-1185">Reference proteome</keyword>